<dbReference type="SUPFAM" id="SSF47413">
    <property type="entry name" value="lambda repressor-like DNA-binding domains"/>
    <property type="match status" value="1"/>
</dbReference>
<gene>
    <name evidence="2" type="ORF">ACFQ4M_06070</name>
</gene>
<comment type="caution">
    <text evidence="2">The sequence shown here is derived from an EMBL/GenBank/DDBJ whole genome shotgun (WGS) entry which is preliminary data.</text>
</comment>
<dbReference type="Gene3D" id="1.10.260.40">
    <property type="entry name" value="lambda repressor-like DNA-binding domains"/>
    <property type="match status" value="1"/>
</dbReference>
<feature type="compositionally biased region" description="Polar residues" evidence="1">
    <location>
        <begin position="124"/>
        <end position="136"/>
    </location>
</feature>
<evidence type="ECO:0000313" key="3">
    <source>
        <dbReference type="Proteomes" id="UP001597158"/>
    </source>
</evidence>
<sequence>MSKSSLALDTLPPEVSRSLQTLGEHCALARLRRKESQKQWASRLGVSVPTLIRLEKGDPTVSMGVFATALWLIGLSAGLSELADPAKDLRALESDVREASRLRVRRTRASRTTPPPPRQGQRQALQSAATRAQTPR</sequence>
<name>A0ABW3WBE6_9RHOO</name>
<accession>A0ABW3WBE6</accession>
<evidence type="ECO:0000313" key="2">
    <source>
        <dbReference type="EMBL" id="MFD1263145.1"/>
    </source>
</evidence>
<dbReference type="CDD" id="cd00093">
    <property type="entry name" value="HTH_XRE"/>
    <property type="match status" value="1"/>
</dbReference>
<reference evidence="3" key="1">
    <citation type="journal article" date="2019" name="Int. J. Syst. Evol. Microbiol.">
        <title>The Global Catalogue of Microorganisms (GCM) 10K type strain sequencing project: providing services to taxonomists for standard genome sequencing and annotation.</title>
        <authorList>
            <consortium name="The Broad Institute Genomics Platform"/>
            <consortium name="The Broad Institute Genome Sequencing Center for Infectious Disease"/>
            <person name="Wu L."/>
            <person name="Ma J."/>
        </authorList>
    </citation>
    <scope>NUCLEOTIDE SEQUENCE [LARGE SCALE GENOMIC DNA]</scope>
    <source>
        <strain evidence="3">CCUG 48884</strain>
    </source>
</reference>
<dbReference type="RefSeq" id="WP_277833692.1">
    <property type="nucleotide sequence ID" value="NZ_JARQZE010000009.1"/>
</dbReference>
<evidence type="ECO:0000256" key="1">
    <source>
        <dbReference type="SAM" id="MobiDB-lite"/>
    </source>
</evidence>
<keyword evidence="3" id="KW-1185">Reference proteome</keyword>
<dbReference type="Proteomes" id="UP001597158">
    <property type="component" value="Unassembled WGS sequence"/>
</dbReference>
<feature type="region of interest" description="Disordered" evidence="1">
    <location>
        <begin position="99"/>
        <end position="136"/>
    </location>
</feature>
<proteinExistence type="predicted"/>
<dbReference type="InterPro" id="IPR010982">
    <property type="entry name" value="Lambda_DNA-bd_dom_sf"/>
</dbReference>
<dbReference type="EMBL" id="JBHTMC010000010">
    <property type="protein sequence ID" value="MFD1263145.1"/>
    <property type="molecule type" value="Genomic_DNA"/>
</dbReference>
<organism evidence="2 3">
    <name type="scientific">Thauera mechernichensis</name>
    <dbReference type="NCBI Taxonomy" id="82788"/>
    <lineage>
        <taxon>Bacteria</taxon>
        <taxon>Pseudomonadati</taxon>
        <taxon>Pseudomonadota</taxon>
        <taxon>Betaproteobacteria</taxon>
        <taxon>Rhodocyclales</taxon>
        <taxon>Zoogloeaceae</taxon>
        <taxon>Thauera</taxon>
    </lineage>
</organism>
<protein>
    <submittedName>
        <fullName evidence="2">XRE family transcriptional regulator</fullName>
    </submittedName>
</protein>
<dbReference type="InterPro" id="IPR001387">
    <property type="entry name" value="Cro/C1-type_HTH"/>
</dbReference>